<dbReference type="NCBIfam" id="TIGR04553">
    <property type="entry name" value="ABC_peri_selen"/>
    <property type="match status" value="1"/>
</dbReference>
<dbReference type="InterPro" id="IPR030836">
    <property type="entry name" value="ABC_peri_PhnD-like"/>
</dbReference>
<dbReference type="PROSITE" id="PS51257">
    <property type="entry name" value="PROKAR_LIPOPROTEIN"/>
    <property type="match status" value="1"/>
</dbReference>
<proteinExistence type="inferred from homology"/>
<dbReference type="Pfam" id="PF12974">
    <property type="entry name" value="Phosphonate-bd"/>
    <property type="match status" value="1"/>
</dbReference>
<dbReference type="SUPFAM" id="SSF53850">
    <property type="entry name" value="Periplasmic binding protein-like II"/>
    <property type="match status" value="1"/>
</dbReference>
<dbReference type="Proteomes" id="UP000644507">
    <property type="component" value="Unassembled WGS sequence"/>
</dbReference>
<dbReference type="GO" id="GO:0055085">
    <property type="term" value="P:transmembrane transport"/>
    <property type="evidence" value="ECO:0007669"/>
    <property type="project" value="InterPro"/>
</dbReference>
<evidence type="ECO:0000256" key="2">
    <source>
        <dbReference type="ARBA" id="ARBA00022729"/>
    </source>
</evidence>
<evidence type="ECO:0000313" key="4">
    <source>
        <dbReference type="Proteomes" id="UP000644507"/>
    </source>
</evidence>
<dbReference type="Gene3D" id="3.40.190.10">
    <property type="entry name" value="Periplasmic binding protein-like II"/>
    <property type="match status" value="2"/>
</dbReference>
<gene>
    <name evidence="3" type="primary">phnD</name>
    <name evidence="3" type="ORF">GCM10007100_05040</name>
</gene>
<dbReference type="RefSeq" id="WP_189567065.1">
    <property type="nucleotide sequence ID" value="NZ_BMXI01000002.1"/>
</dbReference>
<organism evidence="3 4">
    <name type="scientific">Roseibacillus persicicus</name>
    <dbReference type="NCBI Taxonomy" id="454148"/>
    <lineage>
        <taxon>Bacteria</taxon>
        <taxon>Pseudomonadati</taxon>
        <taxon>Verrucomicrobiota</taxon>
        <taxon>Verrucomicrobiia</taxon>
        <taxon>Verrucomicrobiales</taxon>
        <taxon>Verrucomicrobiaceae</taxon>
        <taxon>Roseibacillus</taxon>
    </lineage>
</organism>
<dbReference type="AlphaFoldDB" id="A0A918WFY6"/>
<keyword evidence="2" id="KW-0732">Signal</keyword>
<protein>
    <submittedName>
        <fullName evidence="3">Selenate ABC transporter substrate-binding protein</fullName>
    </submittedName>
</protein>
<evidence type="ECO:0000256" key="1">
    <source>
        <dbReference type="ARBA" id="ARBA00007162"/>
    </source>
</evidence>
<dbReference type="PANTHER" id="PTHR35841:SF1">
    <property type="entry name" value="PHOSPHONATES-BINDING PERIPLASMIC PROTEIN"/>
    <property type="match status" value="1"/>
</dbReference>
<dbReference type="EMBL" id="BMXI01000002">
    <property type="protein sequence ID" value="GHC43015.1"/>
    <property type="molecule type" value="Genomic_DNA"/>
</dbReference>
<keyword evidence="4" id="KW-1185">Reference proteome</keyword>
<evidence type="ECO:0000313" key="3">
    <source>
        <dbReference type="EMBL" id="GHC43015.1"/>
    </source>
</evidence>
<dbReference type="NCBIfam" id="TIGR01098">
    <property type="entry name" value="3A0109s03R"/>
    <property type="match status" value="1"/>
</dbReference>
<comment type="similarity">
    <text evidence="1">Belongs to the phosphate/phosphite/phosphonate binding protein family.</text>
</comment>
<reference evidence="3" key="1">
    <citation type="journal article" date="2014" name="Int. J. Syst. Evol. Microbiol.">
        <title>Complete genome sequence of Corynebacterium casei LMG S-19264T (=DSM 44701T), isolated from a smear-ripened cheese.</title>
        <authorList>
            <consortium name="US DOE Joint Genome Institute (JGI-PGF)"/>
            <person name="Walter F."/>
            <person name="Albersmeier A."/>
            <person name="Kalinowski J."/>
            <person name="Ruckert C."/>
        </authorList>
    </citation>
    <scope>NUCLEOTIDE SEQUENCE</scope>
    <source>
        <strain evidence="3">KCTC 12988</strain>
    </source>
</reference>
<reference evidence="3" key="2">
    <citation type="submission" date="2020-09" db="EMBL/GenBank/DDBJ databases">
        <authorList>
            <person name="Sun Q."/>
            <person name="Kim S."/>
        </authorList>
    </citation>
    <scope>NUCLEOTIDE SEQUENCE</scope>
    <source>
        <strain evidence="3">KCTC 12988</strain>
    </source>
</reference>
<dbReference type="GO" id="GO:0043190">
    <property type="term" value="C:ATP-binding cassette (ABC) transporter complex"/>
    <property type="evidence" value="ECO:0007669"/>
    <property type="project" value="InterPro"/>
</dbReference>
<accession>A0A918WFY6</accession>
<comment type="caution">
    <text evidence="3">The sequence shown here is derived from an EMBL/GenBank/DDBJ whole genome shotgun (WGS) entry which is preliminary data.</text>
</comment>
<name>A0A918WFY6_9BACT</name>
<dbReference type="PANTHER" id="PTHR35841">
    <property type="entry name" value="PHOSPHONATES-BINDING PERIPLASMIC PROTEIN"/>
    <property type="match status" value="1"/>
</dbReference>
<sequence length="298" mass="32528">MKTLLHVAALGCIAVLASCKPKADEQAGEAKGGTLVITAIPDQKVSDQEANFAPLKDYLSKELGVDVAFSISDDYPAAVQRFKNGEVHLVWFGGLTGVQAWEAVPGARAIAQGDVDPQYKSYFIAHKSTGLEKSDTFPKDKISDMTFTFGSQSSTSGRLMPAYFIEQETGKKPEDFFTKPVQFSGAHDATARAVASGSVQIGAINYKTYDSMVAAGDISAEDAPIFWITPEYVDYNLTVHPDLNKMFGDDFIDKLQDALVACDDKNVLKAFNRDKLIPAKNEDFESIKDVAKELNMMR</sequence>
<dbReference type="InterPro" id="IPR005770">
    <property type="entry name" value="PhnD"/>
</dbReference>